<evidence type="ECO:0000313" key="4">
    <source>
        <dbReference type="Proteomes" id="UP001597010"/>
    </source>
</evidence>
<dbReference type="Pfam" id="PF03713">
    <property type="entry name" value="DUF305"/>
    <property type="match status" value="1"/>
</dbReference>
<dbReference type="InterPro" id="IPR012347">
    <property type="entry name" value="Ferritin-like"/>
</dbReference>
<evidence type="ECO:0000313" key="3">
    <source>
        <dbReference type="EMBL" id="MFD0795411.1"/>
    </source>
</evidence>
<keyword evidence="1" id="KW-1133">Transmembrane helix</keyword>
<dbReference type="Gene3D" id="1.20.1260.10">
    <property type="match status" value="1"/>
</dbReference>
<organism evidence="3 4">
    <name type="scientific">Mucilaginibacter litoreus</name>
    <dbReference type="NCBI Taxonomy" id="1048221"/>
    <lineage>
        <taxon>Bacteria</taxon>
        <taxon>Pseudomonadati</taxon>
        <taxon>Bacteroidota</taxon>
        <taxon>Sphingobacteriia</taxon>
        <taxon>Sphingobacteriales</taxon>
        <taxon>Sphingobacteriaceae</taxon>
        <taxon>Mucilaginibacter</taxon>
    </lineage>
</organism>
<gene>
    <name evidence="3" type="ORF">ACFQZX_17445</name>
</gene>
<feature type="transmembrane region" description="Helical" evidence="1">
    <location>
        <begin position="42"/>
        <end position="64"/>
    </location>
</feature>
<protein>
    <submittedName>
        <fullName evidence="3">DUF305 domain-containing protein</fullName>
    </submittedName>
</protein>
<proteinExistence type="predicted"/>
<feature type="transmembrane region" description="Helical" evidence="1">
    <location>
        <begin position="76"/>
        <end position="95"/>
    </location>
</feature>
<name>A0ABW3AXZ8_9SPHI</name>
<keyword evidence="1" id="KW-0812">Transmembrane</keyword>
<dbReference type="Proteomes" id="UP001597010">
    <property type="component" value="Unassembled WGS sequence"/>
</dbReference>
<dbReference type="EMBL" id="JBHTHZ010000014">
    <property type="protein sequence ID" value="MFD0795411.1"/>
    <property type="molecule type" value="Genomic_DNA"/>
</dbReference>
<sequence>MDTRTVNNIKGSNYQIFALTLIISFIVMYCIMFLNVDEADHIYLSMTRIYMTLMMVAAMALLMIATMGKMYKNKRINLMIVIIGITVFGLSLAGVRTQTLIGDVQYMKGMIPHHSIAILTSKNAHIKDPEVRKLADGIIATQEKEIAEMKAILARINK</sequence>
<keyword evidence="4" id="KW-1185">Reference proteome</keyword>
<feature type="domain" description="DUF305" evidence="2">
    <location>
        <begin position="103"/>
        <end position="156"/>
    </location>
</feature>
<keyword evidence="1" id="KW-0472">Membrane</keyword>
<evidence type="ECO:0000259" key="2">
    <source>
        <dbReference type="Pfam" id="PF03713"/>
    </source>
</evidence>
<dbReference type="InterPro" id="IPR005183">
    <property type="entry name" value="DUF305_CopM-like"/>
</dbReference>
<dbReference type="RefSeq" id="WP_377117783.1">
    <property type="nucleotide sequence ID" value="NZ_JBHTHZ010000014.1"/>
</dbReference>
<accession>A0ABW3AXZ8</accession>
<feature type="transmembrane region" description="Helical" evidence="1">
    <location>
        <begin position="12"/>
        <end position="36"/>
    </location>
</feature>
<comment type="caution">
    <text evidence="3">The sequence shown here is derived from an EMBL/GenBank/DDBJ whole genome shotgun (WGS) entry which is preliminary data.</text>
</comment>
<evidence type="ECO:0000256" key="1">
    <source>
        <dbReference type="SAM" id="Phobius"/>
    </source>
</evidence>
<reference evidence="4" key="1">
    <citation type="journal article" date="2019" name="Int. J. Syst. Evol. Microbiol.">
        <title>The Global Catalogue of Microorganisms (GCM) 10K type strain sequencing project: providing services to taxonomists for standard genome sequencing and annotation.</title>
        <authorList>
            <consortium name="The Broad Institute Genomics Platform"/>
            <consortium name="The Broad Institute Genome Sequencing Center for Infectious Disease"/>
            <person name="Wu L."/>
            <person name="Ma J."/>
        </authorList>
    </citation>
    <scope>NUCLEOTIDE SEQUENCE [LARGE SCALE GENOMIC DNA]</scope>
    <source>
        <strain evidence="4">CCUG 61484</strain>
    </source>
</reference>